<reference evidence="2 3" key="2">
    <citation type="submission" date="2019-05" db="EMBL/GenBank/DDBJ databases">
        <title>Glycomyces buryatensis sp. nov.</title>
        <authorList>
            <person name="Nikitina E."/>
        </authorList>
    </citation>
    <scope>NUCLEOTIDE SEQUENCE [LARGE SCALE GENOMIC DNA]</scope>
    <source>
        <strain evidence="2 3">18</strain>
    </source>
</reference>
<dbReference type="PANTHER" id="PTHR43388">
    <property type="entry name" value="HYDROGENASE MATURATION FACTOR HOXX"/>
    <property type="match status" value="1"/>
</dbReference>
<keyword evidence="2" id="KW-0808">Transferase</keyword>
<dbReference type="InterPro" id="IPR047180">
    <property type="entry name" value="HoxX-like"/>
</dbReference>
<dbReference type="SUPFAM" id="SSF52096">
    <property type="entry name" value="ClpP/crotonase"/>
    <property type="match status" value="1"/>
</dbReference>
<keyword evidence="3" id="KW-1185">Reference proteome</keyword>
<evidence type="ECO:0000313" key="2">
    <source>
        <dbReference type="EMBL" id="THV37139.1"/>
    </source>
</evidence>
<dbReference type="SUPFAM" id="SSF50486">
    <property type="entry name" value="FMT C-terminal domain-like"/>
    <property type="match status" value="1"/>
</dbReference>
<sequence length="556" mass="59570">MKILLLVSAFNGLTQRVWCALQEQGHDVGVELAPAFASPEDMTRTVERINPDLILCPFLKHRVPEEVWQRWTTVIVHPGPVGDRGPSSLDHAILGQSPRWGVTALSAVEEMDAGPIWATSTFDLPADITKSSLYNSRVADAAMDCVNRTVRKVASGSRPIPVDDHPRDIPGTDELPLLRRKAFEIDWNAPADEIARRIAAADGAPGAPAEVGGQGVCLFDAAASAESTGAAPGTVVGRCDESVAIACGSGTLWVGYAATLTGKRGPKLPATMVIEAADAPYRTVPESLAESAYRREGDIGFLTLRSYNGAMHTEQCRRLTGAVEKALTEDTRVLVITGTEHAFSNGIHLGVIDAAPNPAAEAWANINAIDELCVAIAGADQLTVAAFSANAGAGGVMAALCADVTVARDGVILNPYYDMGIFGSELHTWSVADRVGAERAEELLQGKLPISVGEAARIGLIGAVGPREWGEFQNWLRAVALGYNDPVTRGRMFAAKERRRAESKPLSYFQTIELAEMARDFFDDRHGFEAKRRAFLGKSAPTETPRKIRFTGRHAG</sequence>
<dbReference type="InterPro" id="IPR011034">
    <property type="entry name" value="Formyl_transferase-like_C_sf"/>
</dbReference>
<dbReference type="Pfam" id="PF00378">
    <property type="entry name" value="ECH_1"/>
    <property type="match status" value="1"/>
</dbReference>
<evidence type="ECO:0000259" key="1">
    <source>
        <dbReference type="Pfam" id="PF02911"/>
    </source>
</evidence>
<dbReference type="RefSeq" id="WP_136536408.1">
    <property type="nucleotide sequence ID" value="NZ_STGY01000070.1"/>
</dbReference>
<dbReference type="PANTHER" id="PTHR43388:SF1">
    <property type="entry name" value="HYDROGENASE MATURATION FACTOR HOXX"/>
    <property type="match status" value="1"/>
</dbReference>
<dbReference type="CDD" id="cd06558">
    <property type="entry name" value="crotonase-like"/>
    <property type="match status" value="1"/>
</dbReference>
<dbReference type="EMBL" id="STGY01000070">
    <property type="protein sequence ID" value="THV37139.1"/>
    <property type="molecule type" value="Genomic_DNA"/>
</dbReference>
<dbReference type="Proteomes" id="UP000308760">
    <property type="component" value="Unassembled WGS sequence"/>
</dbReference>
<dbReference type="CDD" id="cd08650">
    <property type="entry name" value="FMT_core_HypX_N"/>
    <property type="match status" value="1"/>
</dbReference>
<dbReference type="OrthoDB" id="580992at2"/>
<dbReference type="AlphaFoldDB" id="A0A4S8Q8D5"/>
<dbReference type="Gene3D" id="3.40.50.12230">
    <property type="match status" value="1"/>
</dbReference>
<comment type="caution">
    <text evidence="2">The sequence shown here is derived from an EMBL/GenBank/DDBJ whole genome shotgun (WGS) entry which is preliminary data.</text>
</comment>
<accession>A0A4S8Q8D5</accession>
<name>A0A4S8Q8D5_9ACTN</name>
<proteinExistence type="predicted"/>
<organism evidence="2 3">
    <name type="scientific">Glycomyces buryatensis</name>
    <dbReference type="NCBI Taxonomy" id="2570927"/>
    <lineage>
        <taxon>Bacteria</taxon>
        <taxon>Bacillati</taxon>
        <taxon>Actinomycetota</taxon>
        <taxon>Actinomycetes</taxon>
        <taxon>Glycomycetales</taxon>
        <taxon>Glycomycetaceae</taxon>
        <taxon>Glycomyces</taxon>
    </lineage>
</organism>
<dbReference type="GO" id="GO:0016740">
    <property type="term" value="F:transferase activity"/>
    <property type="evidence" value="ECO:0007669"/>
    <property type="project" value="UniProtKB-KW"/>
</dbReference>
<dbReference type="Pfam" id="PF02911">
    <property type="entry name" value="Formyl_trans_C"/>
    <property type="match status" value="1"/>
</dbReference>
<protein>
    <submittedName>
        <fullName evidence="2">Formyl transferase</fullName>
    </submittedName>
</protein>
<dbReference type="InterPro" id="IPR036477">
    <property type="entry name" value="Formyl_transf_N_sf"/>
</dbReference>
<evidence type="ECO:0000313" key="3">
    <source>
        <dbReference type="Proteomes" id="UP000308760"/>
    </source>
</evidence>
<dbReference type="InterPro" id="IPR029045">
    <property type="entry name" value="ClpP/crotonase-like_dom_sf"/>
</dbReference>
<dbReference type="InterPro" id="IPR005793">
    <property type="entry name" value="Formyl_trans_C"/>
</dbReference>
<gene>
    <name evidence="2" type="ORF">FAB82_20445</name>
</gene>
<feature type="domain" description="Formyl transferase C-terminal" evidence="1">
    <location>
        <begin position="181"/>
        <end position="255"/>
    </location>
</feature>
<dbReference type="SUPFAM" id="SSF53328">
    <property type="entry name" value="Formyltransferase"/>
    <property type="match status" value="1"/>
</dbReference>
<reference evidence="3" key="1">
    <citation type="submission" date="2019-04" db="EMBL/GenBank/DDBJ databases">
        <title>Nocardioides xinjiangensis sp. nov.</title>
        <authorList>
            <person name="Liu S."/>
        </authorList>
    </citation>
    <scope>NUCLEOTIDE SEQUENCE [LARGE SCALE GENOMIC DNA]</scope>
    <source>
        <strain evidence="3">18</strain>
    </source>
</reference>
<dbReference type="InterPro" id="IPR001753">
    <property type="entry name" value="Enoyl-CoA_hydra/iso"/>
</dbReference>
<dbReference type="Gene3D" id="3.90.226.10">
    <property type="entry name" value="2-enoyl-CoA Hydratase, Chain A, domain 1"/>
    <property type="match status" value="1"/>
</dbReference>